<organism evidence="2 3">
    <name type="scientific">Mycena pura</name>
    <dbReference type="NCBI Taxonomy" id="153505"/>
    <lineage>
        <taxon>Eukaryota</taxon>
        <taxon>Fungi</taxon>
        <taxon>Dikarya</taxon>
        <taxon>Basidiomycota</taxon>
        <taxon>Agaricomycotina</taxon>
        <taxon>Agaricomycetes</taxon>
        <taxon>Agaricomycetidae</taxon>
        <taxon>Agaricales</taxon>
        <taxon>Marasmiineae</taxon>
        <taxon>Mycenaceae</taxon>
        <taxon>Mycena</taxon>
    </lineage>
</organism>
<feature type="compositionally biased region" description="Low complexity" evidence="1">
    <location>
        <begin position="61"/>
        <end position="85"/>
    </location>
</feature>
<proteinExistence type="predicted"/>
<feature type="compositionally biased region" description="Basic residues" evidence="1">
    <location>
        <begin position="13"/>
        <end position="26"/>
    </location>
</feature>
<name>A0AAD6Y5D6_9AGAR</name>
<keyword evidence="3" id="KW-1185">Reference proteome</keyword>
<gene>
    <name evidence="2" type="ORF">GGX14DRAFT_475442</name>
</gene>
<evidence type="ECO:0000313" key="2">
    <source>
        <dbReference type="EMBL" id="KAJ7194914.1"/>
    </source>
</evidence>
<dbReference type="Proteomes" id="UP001219525">
    <property type="component" value="Unassembled WGS sequence"/>
</dbReference>
<dbReference type="AlphaFoldDB" id="A0AAD6Y5D6"/>
<feature type="region of interest" description="Disordered" evidence="1">
    <location>
        <begin position="98"/>
        <end position="189"/>
    </location>
</feature>
<evidence type="ECO:0000313" key="3">
    <source>
        <dbReference type="Proteomes" id="UP001219525"/>
    </source>
</evidence>
<feature type="region of interest" description="Disordered" evidence="1">
    <location>
        <begin position="1"/>
        <end position="32"/>
    </location>
</feature>
<sequence>MQGSGVGQGSSVGRRRPTQRRRRRWASKPSLRTLSGACCRASAWGVTGRQASRTSPRTLNGACAGGARQRRGASQDGGVENASARGRNRAAAALGVKTEPVHARRDVRGRRKAAVQGGGAGRRCRASARGVTGWRASRTSPRTLNGACAGGTRQRCGALQAGGGTGRERRQKYGEQKEQEHRQRHTKLR</sequence>
<reference evidence="2" key="1">
    <citation type="submission" date="2023-03" db="EMBL/GenBank/DDBJ databases">
        <title>Massive genome expansion in bonnet fungi (Mycena s.s.) driven by repeated elements and novel gene families across ecological guilds.</title>
        <authorList>
            <consortium name="Lawrence Berkeley National Laboratory"/>
            <person name="Harder C.B."/>
            <person name="Miyauchi S."/>
            <person name="Viragh M."/>
            <person name="Kuo A."/>
            <person name="Thoen E."/>
            <person name="Andreopoulos B."/>
            <person name="Lu D."/>
            <person name="Skrede I."/>
            <person name="Drula E."/>
            <person name="Henrissat B."/>
            <person name="Morin E."/>
            <person name="Kohler A."/>
            <person name="Barry K."/>
            <person name="LaButti K."/>
            <person name="Morin E."/>
            <person name="Salamov A."/>
            <person name="Lipzen A."/>
            <person name="Mereny Z."/>
            <person name="Hegedus B."/>
            <person name="Baldrian P."/>
            <person name="Stursova M."/>
            <person name="Weitz H."/>
            <person name="Taylor A."/>
            <person name="Grigoriev I.V."/>
            <person name="Nagy L.G."/>
            <person name="Martin F."/>
            <person name="Kauserud H."/>
        </authorList>
    </citation>
    <scope>NUCLEOTIDE SEQUENCE</scope>
    <source>
        <strain evidence="2">9144</strain>
    </source>
</reference>
<evidence type="ECO:0000256" key="1">
    <source>
        <dbReference type="SAM" id="MobiDB-lite"/>
    </source>
</evidence>
<feature type="compositionally biased region" description="Basic and acidic residues" evidence="1">
    <location>
        <begin position="166"/>
        <end position="181"/>
    </location>
</feature>
<feature type="region of interest" description="Disordered" evidence="1">
    <location>
        <begin position="45"/>
        <end position="85"/>
    </location>
</feature>
<accession>A0AAD6Y5D6</accession>
<feature type="compositionally biased region" description="Gly residues" evidence="1">
    <location>
        <begin position="1"/>
        <end position="10"/>
    </location>
</feature>
<protein>
    <submittedName>
        <fullName evidence="2">Uncharacterized protein</fullName>
    </submittedName>
</protein>
<feature type="non-terminal residue" evidence="2">
    <location>
        <position position="189"/>
    </location>
</feature>
<comment type="caution">
    <text evidence="2">The sequence shown here is derived from an EMBL/GenBank/DDBJ whole genome shotgun (WGS) entry which is preliminary data.</text>
</comment>
<feature type="compositionally biased region" description="Polar residues" evidence="1">
    <location>
        <begin position="49"/>
        <end position="58"/>
    </location>
</feature>
<dbReference type="EMBL" id="JARJCW010000094">
    <property type="protein sequence ID" value="KAJ7194914.1"/>
    <property type="molecule type" value="Genomic_DNA"/>
</dbReference>